<dbReference type="SMART" id="SM00401">
    <property type="entry name" value="ZnF_GATA"/>
    <property type="match status" value="1"/>
</dbReference>
<organism evidence="8 9">
    <name type="scientific">Jimgerdemannia flammicorona</name>
    <dbReference type="NCBI Taxonomy" id="994334"/>
    <lineage>
        <taxon>Eukaryota</taxon>
        <taxon>Fungi</taxon>
        <taxon>Fungi incertae sedis</taxon>
        <taxon>Mucoromycota</taxon>
        <taxon>Mucoromycotina</taxon>
        <taxon>Endogonomycetes</taxon>
        <taxon>Endogonales</taxon>
        <taxon>Endogonaceae</taxon>
        <taxon>Jimgerdemannia</taxon>
    </lineage>
</organism>
<feature type="compositionally biased region" description="Acidic residues" evidence="6">
    <location>
        <begin position="453"/>
        <end position="518"/>
    </location>
</feature>
<keyword evidence="5" id="KW-0804">Transcription</keyword>
<feature type="region of interest" description="Disordered" evidence="6">
    <location>
        <begin position="349"/>
        <end position="538"/>
    </location>
</feature>
<feature type="compositionally biased region" description="Low complexity" evidence="6">
    <location>
        <begin position="382"/>
        <end position="397"/>
    </location>
</feature>
<dbReference type="OrthoDB" id="2162994at2759"/>
<evidence type="ECO:0000256" key="4">
    <source>
        <dbReference type="ARBA" id="ARBA00023015"/>
    </source>
</evidence>
<name>A0A433A1B2_9FUNG</name>
<feature type="region of interest" description="Disordered" evidence="6">
    <location>
        <begin position="54"/>
        <end position="75"/>
    </location>
</feature>
<comment type="caution">
    <text evidence="8">The sequence shown here is derived from an EMBL/GenBank/DDBJ whole genome shotgun (WGS) entry which is preliminary data.</text>
</comment>
<sequence>MTTTTTKFFPTPARPVAPVSLDYTLTSTEKNFHAVASNWPSNVAVDPNIQYPTSSLQMLPPPPASSSPSSQPILQSHHLLPPLSQRQQRPPRFADNELPLRDSFAPYVADGGVEPRNARKRSFSSHFQGDASWEMDRTSYETLYNISSDIRQAVSVFPIANAANGPNGSADVSLATTTILPSIQELDHLIDRAGLMVMVFEKAQNKGVDRKLDNQLSSFRYAEKPKMKYPTVALIIELTKLIFFGYVSGRRGKLHKDSSIATRAKGGEIHTTRLTENVVFRWTVKDRRRRSQICTWLSLSSTSTYDTFLSFLVYHGLSTETPEWRKGPLGPRTLCNACGLIWAKLSRKKAKDQQQGSMSADQRSIPLDGSNLSLRDHEPSSDRSSPSTSSSLSGPASVMVSGSSSNPVGAKSVSGSSPSSMSAVEGSFRHQPRQPRPSGRDGLLGLAPVAAEDSYDDDSYEEDGDEEGDEGEGEEGEGDEGEGDEGEGDEGEGDEIEDEEEDESGTSAADENEIDAEDSAGGMMARKGKAKAKDDDGWNKLAVSFLLS</sequence>
<dbReference type="Proteomes" id="UP000268093">
    <property type="component" value="Unassembled WGS sequence"/>
</dbReference>
<keyword evidence="1" id="KW-0479">Metal-binding</keyword>
<keyword evidence="2" id="KW-0863">Zinc-finger</keyword>
<feature type="compositionally biased region" description="Polar residues" evidence="6">
    <location>
        <begin position="353"/>
        <end position="362"/>
    </location>
</feature>
<reference evidence="8 9" key="1">
    <citation type="journal article" date="2018" name="New Phytol.">
        <title>Phylogenomics of Endogonaceae and evolution of mycorrhizas within Mucoromycota.</title>
        <authorList>
            <person name="Chang Y."/>
            <person name="Desiro A."/>
            <person name="Na H."/>
            <person name="Sandor L."/>
            <person name="Lipzen A."/>
            <person name="Clum A."/>
            <person name="Barry K."/>
            <person name="Grigoriev I.V."/>
            <person name="Martin F.M."/>
            <person name="Stajich J.E."/>
            <person name="Smith M.E."/>
            <person name="Bonito G."/>
            <person name="Spatafora J.W."/>
        </authorList>
    </citation>
    <scope>NUCLEOTIDE SEQUENCE [LARGE SCALE GENOMIC DNA]</scope>
    <source>
        <strain evidence="8 9">GMNB39</strain>
    </source>
</reference>
<keyword evidence="9" id="KW-1185">Reference proteome</keyword>
<dbReference type="PANTHER" id="PTHR47172:SF24">
    <property type="entry name" value="GATA ZINC FINGER DOMAIN-CONTAINING PROTEIN 14-RELATED"/>
    <property type="match status" value="1"/>
</dbReference>
<keyword evidence="3" id="KW-0862">Zinc</keyword>
<evidence type="ECO:0000256" key="3">
    <source>
        <dbReference type="ARBA" id="ARBA00022833"/>
    </source>
</evidence>
<feature type="domain" description="GATA-type" evidence="7">
    <location>
        <begin position="318"/>
        <end position="359"/>
    </location>
</feature>
<dbReference type="Gene3D" id="3.30.50.10">
    <property type="entry name" value="Erythroid Transcription Factor GATA-1, subunit A"/>
    <property type="match status" value="1"/>
</dbReference>
<gene>
    <name evidence="8" type="ORF">BC936DRAFT_141977</name>
</gene>
<dbReference type="EMBL" id="RBNI01021043">
    <property type="protein sequence ID" value="RUO96479.1"/>
    <property type="molecule type" value="Genomic_DNA"/>
</dbReference>
<evidence type="ECO:0000313" key="8">
    <source>
        <dbReference type="EMBL" id="RUO96479.1"/>
    </source>
</evidence>
<dbReference type="GO" id="GO:0043565">
    <property type="term" value="F:sequence-specific DNA binding"/>
    <property type="evidence" value="ECO:0007669"/>
    <property type="project" value="InterPro"/>
</dbReference>
<dbReference type="GO" id="GO:0008270">
    <property type="term" value="F:zinc ion binding"/>
    <property type="evidence" value="ECO:0007669"/>
    <property type="project" value="UniProtKB-KW"/>
</dbReference>
<dbReference type="InterPro" id="IPR013088">
    <property type="entry name" value="Znf_NHR/GATA"/>
</dbReference>
<dbReference type="Pfam" id="PF00320">
    <property type="entry name" value="GATA"/>
    <property type="match status" value="1"/>
</dbReference>
<evidence type="ECO:0000259" key="7">
    <source>
        <dbReference type="SMART" id="SM00401"/>
    </source>
</evidence>
<proteinExistence type="predicted"/>
<evidence type="ECO:0000256" key="2">
    <source>
        <dbReference type="ARBA" id="ARBA00022771"/>
    </source>
</evidence>
<dbReference type="PANTHER" id="PTHR47172">
    <property type="entry name" value="OS01G0976800 PROTEIN"/>
    <property type="match status" value="1"/>
</dbReference>
<dbReference type="GO" id="GO:0006355">
    <property type="term" value="P:regulation of DNA-templated transcription"/>
    <property type="evidence" value="ECO:0007669"/>
    <property type="project" value="InterPro"/>
</dbReference>
<evidence type="ECO:0000256" key="1">
    <source>
        <dbReference type="ARBA" id="ARBA00022723"/>
    </source>
</evidence>
<accession>A0A433A1B2</accession>
<evidence type="ECO:0000313" key="9">
    <source>
        <dbReference type="Proteomes" id="UP000268093"/>
    </source>
</evidence>
<evidence type="ECO:0000256" key="5">
    <source>
        <dbReference type="ARBA" id="ARBA00023163"/>
    </source>
</evidence>
<dbReference type="SUPFAM" id="SSF57716">
    <property type="entry name" value="Glucocorticoid receptor-like (DNA-binding domain)"/>
    <property type="match status" value="1"/>
</dbReference>
<feature type="compositionally biased region" description="Low complexity" evidence="6">
    <location>
        <begin position="408"/>
        <end position="426"/>
    </location>
</feature>
<protein>
    <recommendedName>
        <fullName evidence="7">GATA-type domain-containing protein</fullName>
    </recommendedName>
</protein>
<feature type="compositionally biased region" description="Low complexity" evidence="6">
    <location>
        <begin position="66"/>
        <end position="75"/>
    </location>
</feature>
<keyword evidence="4" id="KW-0805">Transcription regulation</keyword>
<dbReference type="InterPro" id="IPR000679">
    <property type="entry name" value="Znf_GATA"/>
</dbReference>
<dbReference type="CDD" id="cd00202">
    <property type="entry name" value="ZnF_GATA"/>
    <property type="match status" value="1"/>
</dbReference>
<dbReference type="AlphaFoldDB" id="A0A433A1B2"/>
<evidence type="ECO:0000256" key="6">
    <source>
        <dbReference type="SAM" id="MobiDB-lite"/>
    </source>
</evidence>